<sequence length="194" mass="22666">MSKRQAEMEKTRNRILATAEKLFMEKGYRAVTTREIAAKCNISQPALYYHYPDKQSLYIAMLEVFVKNIQLKMEAITEETISQRLEAMLELLSKEHPSSIMMMINDIRVEFKEVNQIHIYGLWRQTYLEPFIRIFEEMKEEGSLRDSISPEDAARFCLLTLGQSMSTWKNKPKSLAGQFTLLVDLILHGTKKHE</sequence>
<dbReference type="GO" id="GO:0003700">
    <property type="term" value="F:DNA-binding transcription factor activity"/>
    <property type="evidence" value="ECO:0007669"/>
    <property type="project" value="TreeGrafter"/>
</dbReference>
<dbReference type="AlphaFoldDB" id="A0A514LE68"/>
<evidence type="ECO:0000313" key="5">
    <source>
        <dbReference type="Proteomes" id="UP000319756"/>
    </source>
</evidence>
<evidence type="ECO:0000259" key="3">
    <source>
        <dbReference type="PROSITE" id="PS50977"/>
    </source>
</evidence>
<dbReference type="Proteomes" id="UP000319756">
    <property type="component" value="Chromosome"/>
</dbReference>
<reference evidence="5" key="1">
    <citation type="submission" date="2019-01" db="EMBL/GenBank/DDBJ databases">
        <title>Genomic analysis of Salicibibacter sp. NKC3-5.</title>
        <authorList>
            <person name="Oh Y.J."/>
        </authorList>
    </citation>
    <scope>NUCLEOTIDE SEQUENCE [LARGE SCALE GENOMIC DNA]</scope>
    <source>
        <strain evidence="5">NKC3-5</strain>
    </source>
</reference>
<dbReference type="EMBL" id="CP035485">
    <property type="protein sequence ID" value="QDI90146.1"/>
    <property type="molecule type" value="Genomic_DNA"/>
</dbReference>
<dbReference type="InterPro" id="IPR036271">
    <property type="entry name" value="Tet_transcr_reg_TetR-rel_C_sf"/>
</dbReference>
<accession>A0A514LE68</accession>
<feature type="DNA-binding region" description="H-T-H motif" evidence="2">
    <location>
        <begin position="32"/>
        <end position="51"/>
    </location>
</feature>
<gene>
    <name evidence="4" type="ORF">EPH95_02300</name>
</gene>
<dbReference type="KEGG" id="sale:EPH95_02300"/>
<keyword evidence="5" id="KW-1185">Reference proteome</keyword>
<protein>
    <submittedName>
        <fullName evidence="4">TetR/AcrR family transcriptional regulator</fullName>
    </submittedName>
</protein>
<dbReference type="RefSeq" id="WP_142086992.1">
    <property type="nucleotide sequence ID" value="NZ_CP035485.1"/>
</dbReference>
<dbReference type="PANTHER" id="PTHR30055">
    <property type="entry name" value="HTH-TYPE TRANSCRIPTIONAL REGULATOR RUTR"/>
    <property type="match status" value="1"/>
</dbReference>
<dbReference type="PANTHER" id="PTHR30055:SF226">
    <property type="entry name" value="HTH-TYPE TRANSCRIPTIONAL REGULATOR PKSA"/>
    <property type="match status" value="1"/>
</dbReference>
<dbReference type="InterPro" id="IPR050109">
    <property type="entry name" value="HTH-type_TetR-like_transc_reg"/>
</dbReference>
<dbReference type="Gene3D" id="1.10.357.10">
    <property type="entry name" value="Tetracycline Repressor, domain 2"/>
    <property type="match status" value="1"/>
</dbReference>
<dbReference type="InterPro" id="IPR001647">
    <property type="entry name" value="HTH_TetR"/>
</dbReference>
<dbReference type="OrthoDB" id="9814200at2"/>
<evidence type="ECO:0000256" key="1">
    <source>
        <dbReference type="ARBA" id="ARBA00023125"/>
    </source>
</evidence>
<organism evidence="4 5">
    <name type="scientific">Salicibibacter halophilus</name>
    <dbReference type="NCBI Taxonomy" id="2502791"/>
    <lineage>
        <taxon>Bacteria</taxon>
        <taxon>Bacillati</taxon>
        <taxon>Bacillota</taxon>
        <taxon>Bacilli</taxon>
        <taxon>Bacillales</taxon>
        <taxon>Bacillaceae</taxon>
        <taxon>Salicibibacter</taxon>
    </lineage>
</organism>
<evidence type="ECO:0000313" key="4">
    <source>
        <dbReference type="EMBL" id="QDI90146.1"/>
    </source>
</evidence>
<dbReference type="SUPFAM" id="SSF46689">
    <property type="entry name" value="Homeodomain-like"/>
    <property type="match status" value="1"/>
</dbReference>
<feature type="domain" description="HTH tetR-type" evidence="3">
    <location>
        <begin position="9"/>
        <end position="69"/>
    </location>
</feature>
<proteinExistence type="predicted"/>
<dbReference type="SUPFAM" id="SSF48498">
    <property type="entry name" value="Tetracyclin repressor-like, C-terminal domain"/>
    <property type="match status" value="1"/>
</dbReference>
<evidence type="ECO:0000256" key="2">
    <source>
        <dbReference type="PROSITE-ProRule" id="PRU00335"/>
    </source>
</evidence>
<name>A0A514LE68_9BACI</name>
<dbReference type="Pfam" id="PF00440">
    <property type="entry name" value="TetR_N"/>
    <property type="match status" value="1"/>
</dbReference>
<dbReference type="PROSITE" id="PS50977">
    <property type="entry name" value="HTH_TETR_2"/>
    <property type="match status" value="1"/>
</dbReference>
<keyword evidence="1 2" id="KW-0238">DNA-binding</keyword>
<dbReference type="GO" id="GO:0000976">
    <property type="term" value="F:transcription cis-regulatory region binding"/>
    <property type="evidence" value="ECO:0007669"/>
    <property type="project" value="TreeGrafter"/>
</dbReference>
<dbReference type="InterPro" id="IPR009057">
    <property type="entry name" value="Homeodomain-like_sf"/>
</dbReference>
<dbReference type="PRINTS" id="PR00455">
    <property type="entry name" value="HTHTETR"/>
</dbReference>